<dbReference type="Pfam" id="PF02368">
    <property type="entry name" value="Big_2"/>
    <property type="match status" value="1"/>
</dbReference>
<evidence type="ECO:0000259" key="1">
    <source>
        <dbReference type="SMART" id="SM00635"/>
    </source>
</evidence>
<evidence type="ECO:0000313" key="2">
    <source>
        <dbReference type="EMBL" id="GLC89332.1"/>
    </source>
</evidence>
<dbReference type="InterPro" id="IPR022345">
    <property type="entry name" value="Phage_69_Orf23_MTP"/>
</dbReference>
<name>A0ABQ5NMJ4_9BACI</name>
<gene>
    <name evidence="2" type="ORF">LYSBPC_24590</name>
</gene>
<reference evidence="2" key="1">
    <citation type="submission" date="2022-08" db="EMBL/GenBank/DDBJ databases">
        <title>Draft genome sequence of Lysinibacillus sp. strain KH24.</title>
        <authorList>
            <person name="Kanbe H."/>
            <person name="Itoh H."/>
        </authorList>
    </citation>
    <scope>NUCLEOTIDE SEQUENCE</scope>
    <source>
        <strain evidence="2">KH24</strain>
    </source>
</reference>
<accession>A0ABQ5NMJ4</accession>
<dbReference type="InterPro" id="IPR008964">
    <property type="entry name" value="Invasin/intimin_cell_adhesion"/>
</dbReference>
<organism evidence="2 3">
    <name type="scientific">Lysinibacillus piscis</name>
    <dbReference type="NCBI Taxonomy" id="2518931"/>
    <lineage>
        <taxon>Bacteria</taxon>
        <taxon>Bacillati</taxon>
        <taxon>Bacillota</taxon>
        <taxon>Bacilli</taxon>
        <taxon>Bacillales</taxon>
        <taxon>Bacillaceae</taxon>
        <taxon>Lysinibacillus</taxon>
    </lineage>
</organism>
<dbReference type="Pfam" id="PF06199">
    <property type="entry name" value="Phage_tail_2"/>
    <property type="match status" value="1"/>
</dbReference>
<dbReference type="SUPFAM" id="SSF49373">
    <property type="entry name" value="Invasin/intimin cell-adhesion fragments"/>
    <property type="match status" value="1"/>
</dbReference>
<sequence length="250" mass="26477">MVKIIMVQPTNNVLGADGLVPGFQTDYSHSVERDNSTEATKMGSISAIGTLTETMELSMYGRKGDAGQKAIYRAIKDGKELKVWEIETEKNDEGTHDAKFAYAVVDSFETSSPVEGLDELSASMTVQIESAEGAFMDLPPGLINFAKYGFQLPGDTTGDSSNIVNKTKVTGLTVTPDTLTLAPTDKQQLSVEVTPSDASNQYVVYTSTNKDVATVSANGLVTALVAGNATITVTSKDNPTVTDTVSVTVS</sequence>
<dbReference type="PRINTS" id="PR01997">
    <property type="entry name" value="MTP2FAMILY"/>
</dbReference>
<proteinExistence type="predicted"/>
<feature type="domain" description="BIG2" evidence="1">
    <location>
        <begin position="168"/>
        <end position="245"/>
    </location>
</feature>
<dbReference type="NCBIfam" id="TIGR02126">
    <property type="entry name" value="phgtail_TP901_1"/>
    <property type="match status" value="1"/>
</dbReference>
<dbReference type="RefSeq" id="WP_264989065.1">
    <property type="nucleotide sequence ID" value="NZ_BRZA01000002.1"/>
</dbReference>
<keyword evidence="3" id="KW-1185">Reference proteome</keyword>
<dbReference type="Proteomes" id="UP001065593">
    <property type="component" value="Unassembled WGS sequence"/>
</dbReference>
<dbReference type="InterPro" id="IPR003343">
    <property type="entry name" value="Big_2"/>
</dbReference>
<protein>
    <recommendedName>
        <fullName evidence="1">BIG2 domain-containing protein</fullName>
    </recommendedName>
</protein>
<dbReference type="InterPro" id="IPR011855">
    <property type="entry name" value="Phgtail_TP901_1"/>
</dbReference>
<dbReference type="EMBL" id="BRZA01000002">
    <property type="protein sequence ID" value="GLC89332.1"/>
    <property type="molecule type" value="Genomic_DNA"/>
</dbReference>
<dbReference type="SMART" id="SM00635">
    <property type="entry name" value="BID_2"/>
    <property type="match status" value="1"/>
</dbReference>
<comment type="caution">
    <text evidence="2">The sequence shown here is derived from an EMBL/GenBank/DDBJ whole genome shotgun (WGS) entry which is preliminary data.</text>
</comment>
<dbReference type="Gene3D" id="2.60.40.1080">
    <property type="match status" value="1"/>
</dbReference>
<evidence type="ECO:0000313" key="3">
    <source>
        <dbReference type="Proteomes" id="UP001065593"/>
    </source>
</evidence>